<proteinExistence type="predicted"/>
<dbReference type="CDD" id="cd05826">
    <property type="entry name" value="Sortase_B"/>
    <property type="match status" value="1"/>
</dbReference>
<evidence type="ECO:0000256" key="2">
    <source>
        <dbReference type="SAM" id="Phobius"/>
    </source>
</evidence>
<dbReference type="Gene3D" id="2.40.260.10">
    <property type="entry name" value="Sortase"/>
    <property type="match status" value="1"/>
</dbReference>
<dbReference type="InterPro" id="IPR005754">
    <property type="entry name" value="Sortase"/>
</dbReference>
<dbReference type="InterPro" id="IPR023365">
    <property type="entry name" value="Sortase_dom-sf"/>
</dbReference>
<keyword evidence="2" id="KW-1133">Transmembrane helix</keyword>
<accession>A0A8S5RV78</accession>
<protein>
    <submittedName>
        <fullName evidence="3">Sortase</fullName>
    </submittedName>
</protein>
<feature type="transmembrane region" description="Helical" evidence="2">
    <location>
        <begin position="12"/>
        <end position="30"/>
    </location>
</feature>
<dbReference type="EMBL" id="BK032497">
    <property type="protein sequence ID" value="DAF42528.1"/>
    <property type="molecule type" value="Genomic_DNA"/>
</dbReference>
<evidence type="ECO:0000313" key="3">
    <source>
        <dbReference type="EMBL" id="DAF42528.1"/>
    </source>
</evidence>
<dbReference type="GO" id="GO:0016787">
    <property type="term" value="F:hydrolase activity"/>
    <property type="evidence" value="ECO:0007669"/>
    <property type="project" value="UniProtKB-KW"/>
</dbReference>
<name>A0A8S5RV78_9CAUD</name>
<sequence length="253" mass="29292">MKNKKKADWLDWLLRIAIVLGIIGTIYFSYSPAKNYLTAKQEEAKIEEVAKKVVENTHDYPDVKEIKKSTNEDVVGWIRVPGTNIDEPILQTTDNEFYLNHSLTKEELDVGSIFLDAKANSNYDNNLNFVFGHNTYIDNKFTQLRKFSDPEFNKANKTFYIFTDKNEKITYRIIGQGLIPPVFPLYTEDNVKLTVDNLTEYQKHLKEFTDITQEDIEDIHVDSKLAILTTCLSYNNSDGRQIVVGLEVSREKY</sequence>
<dbReference type="SUPFAM" id="SSF63817">
    <property type="entry name" value="Sortase"/>
    <property type="match status" value="1"/>
</dbReference>
<evidence type="ECO:0000256" key="1">
    <source>
        <dbReference type="ARBA" id="ARBA00022801"/>
    </source>
</evidence>
<keyword evidence="1" id="KW-0378">Hydrolase</keyword>
<organism evidence="3">
    <name type="scientific">Siphoviridae sp. ctHip2</name>
    <dbReference type="NCBI Taxonomy" id="2827830"/>
    <lineage>
        <taxon>Viruses</taxon>
        <taxon>Duplodnaviria</taxon>
        <taxon>Heunggongvirae</taxon>
        <taxon>Uroviricota</taxon>
        <taxon>Caudoviricetes</taxon>
    </lineage>
</organism>
<keyword evidence="2" id="KW-0812">Transmembrane</keyword>
<dbReference type="Pfam" id="PF04203">
    <property type="entry name" value="Sortase"/>
    <property type="match status" value="1"/>
</dbReference>
<keyword evidence="2" id="KW-0472">Membrane</keyword>
<dbReference type="InterPro" id="IPR009835">
    <property type="entry name" value="SrtB"/>
</dbReference>
<reference evidence="3" key="1">
    <citation type="journal article" date="2021" name="Proc. Natl. Acad. Sci. U.S.A.">
        <title>A Catalog of Tens of Thousands of Viruses from Human Metagenomes Reveals Hidden Associations with Chronic Diseases.</title>
        <authorList>
            <person name="Tisza M.J."/>
            <person name="Buck C.B."/>
        </authorList>
    </citation>
    <scope>NUCLEOTIDE SEQUENCE</scope>
    <source>
        <strain evidence="3">CtHip2</strain>
    </source>
</reference>